<organism evidence="8 9">
    <name type="scientific">Artemia franciscana</name>
    <name type="common">Brine shrimp</name>
    <name type="synonym">Artemia sanfranciscana</name>
    <dbReference type="NCBI Taxonomy" id="6661"/>
    <lineage>
        <taxon>Eukaryota</taxon>
        <taxon>Metazoa</taxon>
        <taxon>Ecdysozoa</taxon>
        <taxon>Arthropoda</taxon>
        <taxon>Crustacea</taxon>
        <taxon>Branchiopoda</taxon>
        <taxon>Anostraca</taxon>
        <taxon>Artemiidae</taxon>
        <taxon>Artemia</taxon>
    </lineage>
</organism>
<dbReference type="InterPro" id="IPR018629">
    <property type="entry name" value="XK-rel"/>
</dbReference>
<dbReference type="GO" id="GO:0005886">
    <property type="term" value="C:plasma membrane"/>
    <property type="evidence" value="ECO:0007669"/>
    <property type="project" value="UniProtKB-SubCell"/>
</dbReference>
<keyword evidence="9" id="KW-1185">Reference proteome</keyword>
<dbReference type="PANTHER" id="PTHR16024:SF6">
    <property type="entry name" value="XK-RELATED PROTEIN"/>
    <property type="match status" value="1"/>
</dbReference>
<proteinExistence type="inferred from homology"/>
<evidence type="ECO:0000256" key="7">
    <source>
        <dbReference type="RuleBase" id="RU910716"/>
    </source>
</evidence>
<evidence type="ECO:0000256" key="3">
    <source>
        <dbReference type="ARBA" id="ARBA00022475"/>
    </source>
</evidence>
<evidence type="ECO:0000256" key="1">
    <source>
        <dbReference type="ARBA" id="ARBA00004651"/>
    </source>
</evidence>
<feature type="transmembrane region" description="Helical" evidence="7">
    <location>
        <begin position="29"/>
        <end position="52"/>
    </location>
</feature>
<protein>
    <recommendedName>
        <fullName evidence="7">XK-related protein</fullName>
    </recommendedName>
</protein>
<dbReference type="Pfam" id="PF09815">
    <property type="entry name" value="XK-related"/>
    <property type="match status" value="1"/>
</dbReference>
<dbReference type="GO" id="GO:0070782">
    <property type="term" value="P:phosphatidylserine exposure on apoptotic cell surface"/>
    <property type="evidence" value="ECO:0007669"/>
    <property type="project" value="TreeGrafter"/>
</dbReference>
<comment type="subcellular location">
    <subcellularLocation>
        <location evidence="1">Cell membrane</location>
        <topology evidence="1">Multi-pass membrane protein</topology>
    </subcellularLocation>
    <subcellularLocation>
        <location evidence="7">Membrane</location>
        <topology evidence="7">Multi-pass membrane protein</topology>
    </subcellularLocation>
</comment>
<gene>
    <name evidence="8" type="ORF">QYM36_013455</name>
</gene>
<evidence type="ECO:0000256" key="2">
    <source>
        <dbReference type="ARBA" id="ARBA00008789"/>
    </source>
</evidence>
<evidence type="ECO:0000256" key="4">
    <source>
        <dbReference type="ARBA" id="ARBA00022692"/>
    </source>
</evidence>
<evidence type="ECO:0000256" key="5">
    <source>
        <dbReference type="ARBA" id="ARBA00022989"/>
    </source>
</evidence>
<evidence type="ECO:0000256" key="6">
    <source>
        <dbReference type="ARBA" id="ARBA00023136"/>
    </source>
</evidence>
<keyword evidence="4 7" id="KW-0812">Transmembrane</keyword>
<comment type="similarity">
    <text evidence="2 7">Belongs to the XK family.</text>
</comment>
<accession>A0AA88HID8</accession>
<dbReference type="AlphaFoldDB" id="A0AA88HID8"/>
<feature type="transmembrane region" description="Helical" evidence="7">
    <location>
        <begin position="64"/>
        <end position="84"/>
    </location>
</feature>
<feature type="transmembrane region" description="Helical" evidence="7">
    <location>
        <begin position="290"/>
        <end position="308"/>
    </location>
</feature>
<dbReference type="GO" id="GO:1902742">
    <property type="term" value="P:apoptotic process involved in development"/>
    <property type="evidence" value="ECO:0007669"/>
    <property type="project" value="TreeGrafter"/>
</dbReference>
<comment type="caution">
    <text evidence="8">The sequence shown here is derived from an EMBL/GenBank/DDBJ whole genome shotgun (WGS) entry which is preliminary data.</text>
</comment>
<keyword evidence="5 7" id="KW-1133">Transmembrane helix</keyword>
<evidence type="ECO:0000313" key="8">
    <source>
        <dbReference type="EMBL" id="KAK2709790.1"/>
    </source>
</evidence>
<feature type="transmembrane region" description="Helical" evidence="7">
    <location>
        <begin position="191"/>
        <end position="213"/>
    </location>
</feature>
<reference evidence="8" key="1">
    <citation type="submission" date="2023-07" db="EMBL/GenBank/DDBJ databases">
        <title>Chromosome-level genome assembly of Artemia franciscana.</title>
        <authorList>
            <person name="Jo E."/>
        </authorList>
    </citation>
    <scope>NUCLEOTIDE SEQUENCE</scope>
    <source>
        <tissue evidence="8">Whole body</tissue>
    </source>
</reference>
<feature type="transmembrane region" description="Helical" evidence="7">
    <location>
        <begin position="349"/>
        <end position="368"/>
    </location>
</feature>
<evidence type="ECO:0000313" key="9">
    <source>
        <dbReference type="Proteomes" id="UP001187531"/>
    </source>
</evidence>
<feature type="transmembrane region" description="Helical" evidence="7">
    <location>
        <begin position="317"/>
        <end position="337"/>
    </location>
</feature>
<keyword evidence="3" id="KW-1003">Cell membrane</keyword>
<dbReference type="InterPro" id="IPR050895">
    <property type="entry name" value="XK-related_scramblase"/>
</dbReference>
<feature type="transmembrane region" description="Helical" evidence="7">
    <location>
        <begin position="249"/>
        <end position="270"/>
    </location>
</feature>
<dbReference type="Proteomes" id="UP001187531">
    <property type="component" value="Unassembled WGS sequence"/>
</dbReference>
<dbReference type="GO" id="GO:0043652">
    <property type="term" value="P:engulfment of apoptotic cell"/>
    <property type="evidence" value="ECO:0007669"/>
    <property type="project" value="TreeGrafter"/>
</dbReference>
<dbReference type="EMBL" id="JAVRJZ010000017">
    <property type="protein sequence ID" value="KAK2709790.1"/>
    <property type="molecule type" value="Genomic_DNA"/>
</dbReference>
<keyword evidence="6 7" id="KW-0472">Membrane</keyword>
<sequence length="413" mass="47849">MEHYSLQHNVQRTSEDEPDALPENLRFNAFDFMCLIYSIIVYCADIGTDIYLCYEYSSSDEIAYFVLTLVFLLVPFLAILGMSLRWYLKDEEKRDVSQTSNKQWALRLLLHLLHMGPVARYIEALRYGVMSRKAMKRGDQKERRQFYQLYIYEDADITLLRLVESYTEAAPQLLLQIYIVLNATRKNQLRFAFQILSITTSLCSISWTMTAFARSVRLQYENKRNISLGGTIVHFLSQLCLVGSRIMAVGFLASLFPLWIGVVCVLHWLLMFTWLLVQRNKAGCVDLPETFVSGIFAVMMIFVFFNVVEEPTKKNYVLFYSVIFVENTVFIMVWFFHTPLGVVFKVVGLPLHFFLFVSGVSLLCLYYMKLHPECESISNNFWQSTLPKKEETVEETNINDSSISAEIPDNSAV</sequence>
<feature type="transmembrane region" description="Helical" evidence="7">
    <location>
        <begin position="225"/>
        <end position="242"/>
    </location>
</feature>
<name>A0AA88HID8_ARTSF</name>
<dbReference type="PANTHER" id="PTHR16024">
    <property type="entry name" value="XK-RELATED PROTEIN"/>
    <property type="match status" value="1"/>
</dbReference>